<name>A0ABN3AYX4_9MICC</name>
<reference evidence="2 3" key="1">
    <citation type="journal article" date="2019" name="Int. J. Syst. Evol. Microbiol.">
        <title>The Global Catalogue of Microorganisms (GCM) 10K type strain sequencing project: providing services to taxonomists for standard genome sequencing and annotation.</title>
        <authorList>
            <consortium name="The Broad Institute Genomics Platform"/>
            <consortium name="The Broad Institute Genome Sequencing Center for Infectious Disease"/>
            <person name="Wu L."/>
            <person name="Ma J."/>
        </authorList>
    </citation>
    <scope>NUCLEOTIDE SEQUENCE [LARGE SCALE GENOMIC DNA]</scope>
    <source>
        <strain evidence="2 3">JCM 14917</strain>
    </source>
</reference>
<evidence type="ECO:0000313" key="2">
    <source>
        <dbReference type="EMBL" id="GAA2176394.1"/>
    </source>
</evidence>
<evidence type="ECO:0000313" key="3">
    <source>
        <dbReference type="Proteomes" id="UP001500974"/>
    </source>
</evidence>
<dbReference type="Pfam" id="PF03572">
    <property type="entry name" value="Peptidase_S41"/>
    <property type="match status" value="1"/>
</dbReference>
<evidence type="ECO:0000259" key="1">
    <source>
        <dbReference type="Pfam" id="PF03572"/>
    </source>
</evidence>
<dbReference type="EMBL" id="BAAAON010000002">
    <property type="protein sequence ID" value="GAA2176394.1"/>
    <property type="molecule type" value="Genomic_DNA"/>
</dbReference>
<dbReference type="PANTHER" id="PTHR32060:SF22">
    <property type="entry name" value="CARBOXYL-TERMINAL-PROCESSING PEPTIDASE 3, CHLOROPLASTIC"/>
    <property type="match status" value="1"/>
</dbReference>
<dbReference type="InterPro" id="IPR005151">
    <property type="entry name" value="Tail-specific_protease"/>
</dbReference>
<gene>
    <name evidence="2" type="ORF">GCM10009784_22660</name>
</gene>
<dbReference type="InterPro" id="IPR029045">
    <property type="entry name" value="ClpP/crotonase-like_dom_sf"/>
</dbReference>
<dbReference type="Gene3D" id="3.30.750.44">
    <property type="match status" value="1"/>
</dbReference>
<dbReference type="Gene3D" id="3.90.226.10">
    <property type="entry name" value="2-enoyl-CoA Hydratase, Chain A, domain 1"/>
    <property type="match status" value="1"/>
</dbReference>
<accession>A0ABN3AYX4</accession>
<dbReference type="Proteomes" id="UP001500974">
    <property type="component" value="Unassembled WGS sequence"/>
</dbReference>
<sequence>MLQALSFIEENSYDVATSLRPDWEQVEQSALERTSEAQTTQDTYPVIADVLRKATGDHSFLLTPDEIAATKSGERETPSSIMVGQDIAALSIPAFNETAGGLVADYVNSAIEELAAQEAEVACGWIVDLRRNGGGNMLPMLLSVAPFLPDGQVMSFLDGAGVETKVSLAGMSVLLDGETQLSSATAAPDLSNQPLAVLQSSDTASSAEATLISLLVIVYRLAP</sequence>
<keyword evidence="3" id="KW-1185">Reference proteome</keyword>
<dbReference type="SUPFAM" id="SSF52096">
    <property type="entry name" value="ClpP/crotonase"/>
    <property type="match status" value="1"/>
</dbReference>
<dbReference type="RefSeq" id="WP_346028339.1">
    <property type="nucleotide sequence ID" value="NZ_BAAAON010000002.1"/>
</dbReference>
<feature type="domain" description="Tail specific protease" evidence="1">
    <location>
        <begin position="86"/>
        <end position="209"/>
    </location>
</feature>
<comment type="caution">
    <text evidence="2">The sequence shown here is derived from an EMBL/GenBank/DDBJ whole genome shotgun (WGS) entry which is preliminary data.</text>
</comment>
<dbReference type="PANTHER" id="PTHR32060">
    <property type="entry name" value="TAIL-SPECIFIC PROTEASE"/>
    <property type="match status" value="1"/>
</dbReference>
<proteinExistence type="predicted"/>
<organism evidence="2 3">
    <name type="scientific">Arthrobacter parietis</name>
    <dbReference type="NCBI Taxonomy" id="271434"/>
    <lineage>
        <taxon>Bacteria</taxon>
        <taxon>Bacillati</taxon>
        <taxon>Actinomycetota</taxon>
        <taxon>Actinomycetes</taxon>
        <taxon>Micrococcales</taxon>
        <taxon>Micrococcaceae</taxon>
        <taxon>Arthrobacter</taxon>
    </lineage>
</organism>
<protein>
    <recommendedName>
        <fullName evidence="1">Tail specific protease domain-containing protein</fullName>
    </recommendedName>
</protein>